<dbReference type="InterPro" id="IPR009606">
    <property type="entry name" value="DEAL/Modifying_wall_lignin1/2"/>
</dbReference>
<evidence type="ECO:0000256" key="3">
    <source>
        <dbReference type="ARBA" id="ARBA00022729"/>
    </source>
</evidence>
<dbReference type="Pfam" id="PF06749">
    <property type="entry name" value="DUF1218"/>
    <property type="match status" value="1"/>
</dbReference>
<organism evidence="8 9">
    <name type="scientific">Camelina sativa</name>
    <name type="common">False flax</name>
    <name type="synonym">Myagrum sativum</name>
    <dbReference type="NCBI Taxonomy" id="90675"/>
    <lineage>
        <taxon>Eukaryota</taxon>
        <taxon>Viridiplantae</taxon>
        <taxon>Streptophyta</taxon>
        <taxon>Embryophyta</taxon>
        <taxon>Tracheophyta</taxon>
        <taxon>Spermatophyta</taxon>
        <taxon>Magnoliopsida</taxon>
        <taxon>eudicotyledons</taxon>
        <taxon>Gunneridae</taxon>
        <taxon>Pentapetalae</taxon>
        <taxon>rosids</taxon>
        <taxon>malvids</taxon>
        <taxon>Brassicales</taxon>
        <taxon>Brassicaceae</taxon>
        <taxon>Camelineae</taxon>
        <taxon>Camelina</taxon>
    </lineage>
</organism>
<keyword evidence="8" id="KW-1185">Reference proteome</keyword>
<keyword evidence="3" id="KW-0732">Signal</keyword>
<name>A0ABM0WTU5_CAMSA</name>
<evidence type="ECO:0000256" key="7">
    <source>
        <dbReference type="SAM" id="Phobius"/>
    </source>
</evidence>
<evidence type="ECO:0000313" key="8">
    <source>
        <dbReference type="Proteomes" id="UP000694864"/>
    </source>
</evidence>
<accession>A0ABM0WTU5</accession>
<comment type="similarity">
    <text evidence="6">Belongs to the DESIGUAL family.</text>
</comment>
<evidence type="ECO:0000313" key="9">
    <source>
        <dbReference type="RefSeq" id="XP_010476077.1"/>
    </source>
</evidence>
<protein>
    <submittedName>
        <fullName evidence="9">Uncharacterized protein LOC104755401</fullName>
    </submittedName>
</protein>
<reference evidence="8" key="1">
    <citation type="journal article" date="2014" name="Nat. Commun.">
        <title>The emerging biofuel crop Camelina sativa retains a highly undifferentiated hexaploid genome structure.</title>
        <authorList>
            <person name="Kagale S."/>
            <person name="Koh C."/>
            <person name="Nixon J."/>
            <person name="Bollina V."/>
            <person name="Clarke W.E."/>
            <person name="Tuteja R."/>
            <person name="Spillane C."/>
            <person name="Robinson S.J."/>
            <person name="Links M.G."/>
            <person name="Clarke C."/>
            <person name="Higgins E.E."/>
            <person name="Huebert T."/>
            <person name="Sharpe A.G."/>
            <person name="Parkin I.A."/>
        </authorList>
    </citation>
    <scope>NUCLEOTIDE SEQUENCE [LARGE SCALE GENOMIC DNA]</scope>
    <source>
        <strain evidence="8">cv. DH55</strain>
    </source>
</reference>
<feature type="transmembrane region" description="Helical" evidence="7">
    <location>
        <begin position="69"/>
        <end position="93"/>
    </location>
</feature>
<keyword evidence="4 7" id="KW-1133">Transmembrane helix</keyword>
<comment type="subcellular location">
    <subcellularLocation>
        <location evidence="1">Endomembrane system</location>
        <topology evidence="1">Multi-pass membrane protein</topology>
    </subcellularLocation>
</comment>
<keyword evidence="5 7" id="KW-0472">Membrane</keyword>
<keyword evidence="2 7" id="KW-0812">Transmembrane</keyword>
<evidence type="ECO:0000256" key="6">
    <source>
        <dbReference type="ARBA" id="ARBA00029467"/>
    </source>
</evidence>
<sequence>MNQGKMESELGFLVSVVIICADITATVLGIEAEIAQSKTPHHHHQQQHLRHSNSGCSRTPSAGAFAEGVAAMVLLFIVHVLANVLGGCTYIRSKQDFNRATANKILAVAFLILSWIFFIVSYTALMIGTLAYSKSKRLCSLPHRWFFVIGAIFCLGHGLVTSAYYVSAIAAKKEDKENSQQENSTNRSRTK</sequence>
<gene>
    <name evidence="9" type="primary">LOC104755401</name>
</gene>
<evidence type="ECO:0000256" key="4">
    <source>
        <dbReference type="ARBA" id="ARBA00022989"/>
    </source>
</evidence>
<dbReference type="InterPro" id="IPR052222">
    <property type="entry name" value="DESIGUAL"/>
</dbReference>
<dbReference type="PANTHER" id="PTHR31769">
    <property type="entry name" value="OS07G0462200 PROTEIN-RELATED"/>
    <property type="match status" value="1"/>
</dbReference>
<dbReference type="RefSeq" id="XP_010476077.1">
    <property type="nucleotide sequence ID" value="XM_010477775.2"/>
</dbReference>
<proteinExistence type="inferred from homology"/>
<evidence type="ECO:0000256" key="2">
    <source>
        <dbReference type="ARBA" id="ARBA00022692"/>
    </source>
</evidence>
<dbReference type="Proteomes" id="UP000694864">
    <property type="component" value="Chromosome 17"/>
</dbReference>
<feature type="transmembrane region" description="Helical" evidence="7">
    <location>
        <begin position="105"/>
        <end position="125"/>
    </location>
</feature>
<evidence type="ECO:0000256" key="1">
    <source>
        <dbReference type="ARBA" id="ARBA00004127"/>
    </source>
</evidence>
<feature type="transmembrane region" description="Helical" evidence="7">
    <location>
        <begin position="145"/>
        <end position="166"/>
    </location>
</feature>
<reference evidence="9" key="2">
    <citation type="submission" date="2025-08" db="UniProtKB">
        <authorList>
            <consortium name="RefSeq"/>
        </authorList>
    </citation>
    <scope>IDENTIFICATION</scope>
    <source>
        <tissue evidence="9">Leaf</tissue>
    </source>
</reference>
<evidence type="ECO:0000256" key="5">
    <source>
        <dbReference type="ARBA" id="ARBA00023136"/>
    </source>
</evidence>
<dbReference type="GeneID" id="104755401"/>